<keyword evidence="1" id="KW-0175">Coiled coil</keyword>
<evidence type="ECO:0000256" key="2">
    <source>
        <dbReference type="SAM" id="SignalP"/>
    </source>
</evidence>
<evidence type="ECO:0000259" key="3">
    <source>
        <dbReference type="Pfam" id="PF01551"/>
    </source>
</evidence>
<feature type="signal peptide" evidence="2">
    <location>
        <begin position="1"/>
        <end position="21"/>
    </location>
</feature>
<dbReference type="InterPro" id="IPR050570">
    <property type="entry name" value="Cell_wall_metabolism_enzyme"/>
</dbReference>
<dbReference type="Gene3D" id="2.70.70.10">
    <property type="entry name" value="Glucose Permease (Domain IIA)"/>
    <property type="match status" value="1"/>
</dbReference>
<evidence type="ECO:0000313" key="4">
    <source>
        <dbReference type="EMBL" id="OGN16765.1"/>
    </source>
</evidence>
<dbReference type="PANTHER" id="PTHR21666:SF270">
    <property type="entry name" value="MUREIN HYDROLASE ACTIVATOR ENVC"/>
    <property type="match status" value="1"/>
</dbReference>
<dbReference type="EMBL" id="MGJZ01000025">
    <property type="protein sequence ID" value="OGN16765.1"/>
    <property type="molecule type" value="Genomic_DNA"/>
</dbReference>
<dbReference type="PANTHER" id="PTHR21666">
    <property type="entry name" value="PEPTIDASE-RELATED"/>
    <property type="match status" value="1"/>
</dbReference>
<name>A0A1F8FUR0_9BACT</name>
<dbReference type="AlphaFoldDB" id="A0A1F8FUR0"/>
<gene>
    <name evidence="4" type="ORF">A3C88_00150</name>
</gene>
<feature type="coiled-coil region" evidence="1">
    <location>
        <begin position="166"/>
        <end position="211"/>
    </location>
</feature>
<comment type="caution">
    <text evidence="4">The sequence shown here is derived from an EMBL/GenBank/DDBJ whole genome shotgun (WGS) entry which is preliminary data.</text>
</comment>
<keyword evidence="2" id="KW-0732">Signal</keyword>
<dbReference type="Gene3D" id="6.10.250.3150">
    <property type="match status" value="1"/>
</dbReference>
<dbReference type="InterPro" id="IPR016047">
    <property type="entry name" value="M23ase_b-sheet_dom"/>
</dbReference>
<feature type="domain" description="M23ase beta-sheet core" evidence="3">
    <location>
        <begin position="310"/>
        <end position="398"/>
    </location>
</feature>
<dbReference type="GO" id="GO:0004222">
    <property type="term" value="F:metalloendopeptidase activity"/>
    <property type="evidence" value="ECO:0007669"/>
    <property type="project" value="TreeGrafter"/>
</dbReference>
<dbReference type="SUPFAM" id="SSF51261">
    <property type="entry name" value="Duplicated hybrid motif"/>
    <property type="match status" value="1"/>
</dbReference>
<dbReference type="InterPro" id="IPR011055">
    <property type="entry name" value="Dup_hybrid_motif"/>
</dbReference>
<evidence type="ECO:0000256" key="1">
    <source>
        <dbReference type="SAM" id="Coils"/>
    </source>
</evidence>
<dbReference type="Proteomes" id="UP000178117">
    <property type="component" value="Unassembled WGS sequence"/>
</dbReference>
<proteinExistence type="predicted"/>
<feature type="coiled-coil region" evidence="1">
    <location>
        <begin position="40"/>
        <end position="95"/>
    </location>
</feature>
<sequence length="425" mass="47760">MSKIKFLIFIFCLLSFSSVSANPDRNSEIEEEVSIGGQDVSQLKSEIDRLEQEIQRLQQEQDQYRKNISGTQAQAKSLQNEINNLTNQVKYLENQVNLTSFSINKTSTEISEAEKEIYDTQEHIDVQKKAVARAILFLDRQDNETLLVSLLKNENISDFLRQEQYANSLNASLVDLIEDLKSSKNELERYRSRLESKKGDLENLKQRQSQEKHAVSLVRAETSSILKTTKGKEAEYQKMLNASEELERAINLEVFKLEDQLRRTLDPTSVPSGRLLDWPVRGNISQKYGCLETNWARRYYPDCNKNKGGFHNGLDIAAPYGTPLRAADDGKVIAVGKAPAAYGIWLAIEHSHGLVTAYTHMSVRALNVGQKVKRGDIVGDIGSTGFSNGSHIHFMVYAPKTFTIKNSSVSGTLPIGATLNPLDFL</sequence>
<dbReference type="Pfam" id="PF01551">
    <property type="entry name" value="Peptidase_M23"/>
    <property type="match status" value="1"/>
</dbReference>
<feature type="chain" id="PRO_5009535567" description="M23ase beta-sheet core domain-containing protein" evidence="2">
    <location>
        <begin position="22"/>
        <end position="425"/>
    </location>
</feature>
<protein>
    <recommendedName>
        <fullName evidence="3">M23ase beta-sheet core domain-containing protein</fullName>
    </recommendedName>
</protein>
<evidence type="ECO:0000313" key="5">
    <source>
        <dbReference type="Proteomes" id="UP000178117"/>
    </source>
</evidence>
<accession>A0A1F8FUR0</accession>
<organism evidence="4 5">
    <name type="scientific">Candidatus Yanofskybacteria bacterium RIFCSPHIGHO2_02_FULL_50_12</name>
    <dbReference type="NCBI Taxonomy" id="1802685"/>
    <lineage>
        <taxon>Bacteria</taxon>
        <taxon>Candidatus Yanofskyibacteriota</taxon>
    </lineage>
</organism>
<dbReference type="CDD" id="cd12797">
    <property type="entry name" value="M23_peptidase"/>
    <property type="match status" value="1"/>
</dbReference>
<dbReference type="STRING" id="1802685.A3C88_00150"/>
<reference evidence="4 5" key="1">
    <citation type="journal article" date="2016" name="Nat. Commun.">
        <title>Thousands of microbial genomes shed light on interconnected biogeochemical processes in an aquifer system.</title>
        <authorList>
            <person name="Anantharaman K."/>
            <person name="Brown C.T."/>
            <person name="Hug L.A."/>
            <person name="Sharon I."/>
            <person name="Castelle C.J."/>
            <person name="Probst A.J."/>
            <person name="Thomas B.C."/>
            <person name="Singh A."/>
            <person name="Wilkins M.J."/>
            <person name="Karaoz U."/>
            <person name="Brodie E.L."/>
            <person name="Williams K.H."/>
            <person name="Hubbard S.S."/>
            <person name="Banfield J.F."/>
        </authorList>
    </citation>
    <scope>NUCLEOTIDE SEQUENCE [LARGE SCALE GENOMIC DNA]</scope>
</reference>